<keyword evidence="10" id="KW-0539">Nucleus</keyword>
<dbReference type="InterPro" id="IPR005135">
    <property type="entry name" value="Endo/exonuclease/phosphatase"/>
</dbReference>
<evidence type="ECO:0000313" key="12">
    <source>
        <dbReference type="EMBL" id="KAK1745608.1"/>
    </source>
</evidence>
<accession>A0AAD8YGN9</accession>
<dbReference type="GO" id="GO:0070260">
    <property type="term" value="F:5'-tyrosyl-DNA phosphodiesterase activity"/>
    <property type="evidence" value="ECO:0007669"/>
    <property type="project" value="TreeGrafter"/>
</dbReference>
<dbReference type="GO" id="GO:0046872">
    <property type="term" value="F:metal ion binding"/>
    <property type="evidence" value="ECO:0007669"/>
    <property type="project" value="UniProtKB-KW"/>
</dbReference>
<dbReference type="AlphaFoldDB" id="A0AAD8YGN9"/>
<dbReference type="GO" id="GO:0004518">
    <property type="term" value="F:nuclease activity"/>
    <property type="evidence" value="ECO:0007669"/>
    <property type="project" value="UniProtKB-KW"/>
</dbReference>
<dbReference type="EC" id="3.1.4.-" evidence="12"/>
<dbReference type="Pfam" id="PF03372">
    <property type="entry name" value="Exo_endo_phos"/>
    <property type="match status" value="1"/>
</dbReference>
<dbReference type="Gene3D" id="3.60.10.10">
    <property type="entry name" value="Endonuclease/exonuclease/phosphatase"/>
    <property type="match status" value="1"/>
</dbReference>
<feature type="domain" description="Endonuclease/exonuclease/phosphatase" evidence="11">
    <location>
        <begin position="18"/>
        <end position="262"/>
    </location>
</feature>
<reference evidence="12" key="1">
    <citation type="submission" date="2023-06" db="EMBL/GenBank/DDBJ databases">
        <title>Survivors Of The Sea: Transcriptome response of Skeletonema marinoi to long-term dormancy.</title>
        <authorList>
            <person name="Pinder M.I.M."/>
            <person name="Kourtchenko O."/>
            <person name="Robertson E.K."/>
            <person name="Larsson T."/>
            <person name="Maumus F."/>
            <person name="Osuna-Cruz C.M."/>
            <person name="Vancaester E."/>
            <person name="Stenow R."/>
            <person name="Vandepoele K."/>
            <person name="Ploug H."/>
            <person name="Bruchert V."/>
            <person name="Godhe A."/>
            <person name="Topel M."/>
        </authorList>
    </citation>
    <scope>NUCLEOTIDE SEQUENCE</scope>
    <source>
        <strain evidence="12">R05AC</strain>
    </source>
</reference>
<dbReference type="PANTHER" id="PTHR15822:SF4">
    <property type="entry name" value="TYROSYL-DNA PHOSPHODIESTERASE 2"/>
    <property type="match status" value="1"/>
</dbReference>
<keyword evidence="7 12" id="KW-0378">Hydrolase</keyword>
<evidence type="ECO:0000256" key="2">
    <source>
        <dbReference type="ARBA" id="ARBA00001946"/>
    </source>
</evidence>
<dbReference type="GO" id="GO:0005737">
    <property type="term" value="C:cytoplasm"/>
    <property type="evidence" value="ECO:0007669"/>
    <property type="project" value="TreeGrafter"/>
</dbReference>
<evidence type="ECO:0000256" key="1">
    <source>
        <dbReference type="ARBA" id="ARBA00001936"/>
    </source>
</evidence>
<keyword evidence="8" id="KW-0460">Magnesium</keyword>
<gene>
    <name evidence="12" type="ORF">QTG54_003532</name>
</gene>
<keyword evidence="5" id="KW-0479">Metal-binding</keyword>
<evidence type="ECO:0000256" key="10">
    <source>
        <dbReference type="ARBA" id="ARBA00023242"/>
    </source>
</evidence>
<evidence type="ECO:0000313" key="13">
    <source>
        <dbReference type="Proteomes" id="UP001224775"/>
    </source>
</evidence>
<comment type="cofactor">
    <cofactor evidence="2">
        <name>Mg(2+)</name>
        <dbReference type="ChEBI" id="CHEBI:18420"/>
    </cofactor>
</comment>
<dbReference type="EMBL" id="JATAAI010000005">
    <property type="protein sequence ID" value="KAK1745608.1"/>
    <property type="molecule type" value="Genomic_DNA"/>
</dbReference>
<comment type="caution">
    <text evidence="12">The sequence shown here is derived from an EMBL/GenBank/DDBJ whole genome shotgun (WGS) entry which is preliminary data.</text>
</comment>
<proteinExistence type="predicted"/>
<evidence type="ECO:0000259" key="11">
    <source>
        <dbReference type="Pfam" id="PF03372"/>
    </source>
</evidence>
<keyword evidence="13" id="KW-1185">Reference proteome</keyword>
<evidence type="ECO:0000256" key="4">
    <source>
        <dbReference type="ARBA" id="ARBA00022722"/>
    </source>
</evidence>
<protein>
    <submittedName>
        <fullName evidence="12">Tyrosyl-DNA phosphodiesterase 2</fullName>
        <ecNumber evidence="12">3.1.4.-</ecNumber>
    </submittedName>
</protein>
<dbReference type="GO" id="GO:0006302">
    <property type="term" value="P:double-strand break repair"/>
    <property type="evidence" value="ECO:0007669"/>
    <property type="project" value="TreeGrafter"/>
</dbReference>
<evidence type="ECO:0000256" key="8">
    <source>
        <dbReference type="ARBA" id="ARBA00022842"/>
    </source>
</evidence>
<evidence type="ECO:0000256" key="6">
    <source>
        <dbReference type="ARBA" id="ARBA00022763"/>
    </source>
</evidence>
<dbReference type="InterPro" id="IPR036691">
    <property type="entry name" value="Endo/exonu/phosph_ase_sf"/>
</dbReference>
<evidence type="ECO:0000256" key="5">
    <source>
        <dbReference type="ARBA" id="ARBA00022723"/>
    </source>
</evidence>
<dbReference type="PANTHER" id="PTHR15822">
    <property type="entry name" value="TRAF AND TNF RECEPTOR-ASSOCIATED PROTEIN"/>
    <property type="match status" value="1"/>
</dbReference>
<dbReference type="InterPro" id="IPR051547">
    <property type="entry name" value="TDP2-like"/>
</dbReference>
<evidence type="ECO:0000256" key="7">
    <source>
        <dbReference type="ARBA" id="ARBA00022801"/>
    </source>
</evidence>
<dbReference type="GO" id="GO:0003697">
    <property type="term" value="F:single-stranded DNA binding"/>
    <property type="evidence" value="ECO:0007669"/>
    <property type="project" value="TreeGrafter"/>
</dbReference>
<keyword evidence="6" id="KW-0227">DNA damage</keyword>
<dbReference type="SUPFAM" id="SSF56219">
    <property type="entry name" value="DNase I-like"/>
    <property type="match status" value="1"/>
</dbReference>
<keyword evidence="4" id="KW-0540">Nuclease</keyword>
<name>A0AAD8YGN9_9STRA</name>
<dbReference type="Proteomes" id="UP001224775">
    <property type="component" value="Unassembled WGS sequence"/>
</dbReference>
<sequence>MASAAITSCYSTPLSIVSWNIAEAAPSFAAPCFDTRARDAPRLIRECILGSGRSSRPPDIIALQECPYPSFGTETFVEQGYVSAGGTTLSHCGYVDLLLKKQLAEKSRPISLDRNLSSVACRIALPNQTTISVSSSHLAPFKHGAGTRLRQCQNLKESLFSWESLHQESGNNMILLGDYNMRQSEDKAIENILGIDAWKAAGSNYRNKCTWDSFSNEYHEDGFSFRARFDRCYTGGDKIHVNRFGLIGNKAVVGTKDFLSDHYGMIIGFDVEKSSLDAEK</sequence>
<keyword evidence="9" id="KW-0234">DNA repair</keyword>
<comment type="subcellular location">
    <subcellularLocation>
        <location evidence="3">Nucleus</location>
        <location evidence="3">PML body</location>
    </subcellularLocation>
</comment>
<comment type="cofactor">
    <cofactor evidence="1">
        <name>Mn(2+)</name>
        <dbReference type="ChEBI" id="CHEBI:29035"/>
    </cofactor>
</comment>
<organism evidence="12 13">
    <name type="scientific">Skeletonema marinoi</name>
    <dbReference type="NCBI Taxonomy" id="267567"/>
    <lineage>
        <taxon>Eukaryota</taxon>
        <taxon>Sar</taxon>
        <taxon>Stramenopiles</taxon>
        <taxon>Ochrophyta</taxon>
        <taxon>Bacillariophyta</taxon>
        <taxon>Coscinodiscophyceae</taxon>
        <taxon>Thalassiosirophycidae</taxon>
        <taxon>Thalassiosirales</taxon>
        <taxon>Skeletonemataceae</taxon>
        <taxon>Skeletonema</taxon>
        <taxon>Skeletonema marinoi-dohrnii complex</taxon>
    </lineage>
</organism>
<evidence type="ECO:0000256" key="3">
    <source>
        <dbReference type="ARBA" id="ARBA00004322"/>
    </source>
</evidence>
<evidence type="ECO:0000256" key="9">
    <source>
        <dbReference type="ARBA" id="ARBA00023204"/>
    </source>
</evidence>